<sequence length="242" mass="25436">MGLTSRKNHREYAPEYAPTKPVGAAAPAALSQHSHLPGPAPNTAGPHRHDILNKLDPTVDSQSGGVQILGPGVRPSVQSSGQGYTHGQPADVAQSTHHSGALYAPQAGMGNNYGQPLHNSRIANTLDPRVDTTTHGQGHDFPAQPQGNAMMTSAQTGAAPQGAYGPHSSRTANTMDPRVDSDLDGRAQMGAHGRMHRSGPSDLIHPGPAPNTAGPHRSDFLNKLDPTVRSKDVVETGQYRTY</sequence>
<gene>
    <name evidence="1" type="ORF">NQ176_g2955</name>
</gene>
<dbReference type="EMBL" id="JANJQO010000241">
    <property type="protein sequence ID" value="KAJ2979924.1"/>
    <property type="molecule type" value="Genomic_DNA"/>
</dbReference>
<reference evidence="1" key="1">
    <citation type="submission" date="2022-08" db="EMBL/GenBank/DDBJ databases">
        <title>Genome Sequence of Lecanicillium fungicola.</title>
        <authorList>
            <person name="Buettner E."/>
        </authorList>
    </citation>
    <scope>NUCLEOTIDE SEQUENCE</scope>
    <source>
        <strain evidence="1">Babe33</strain>
    </source>
</reference>
<dbReference type="Proteomes" id="UP001143910">
    <property type="component" value="Unassembled WGS sequence"/>
</dbReference>
<protein>
    <submittedName>
        <fullName evidence="1">Uncharacterized protein</fullName>
    </submittedName>
</protein>
<name>A0ACC1NLY9_9HYPO</name>
<comment type="caution">
    <text evidence="1">The sequence shown here is derived from an EMBL/GenBank/DDBJ whole genome shotgun (WGS) entry which is preliminary data.</text>
</comment>
<evidence type="ECO:0000313" key="1">
    <source>
        <dbReference type="EMBL" id="KAJ2979924.1"/>
    </source>
</evidence>
<accession>A0ACC1NLY9</accession>
<organism evidence="1 2">
    <name type="scientific">Zarea fungicola</name>
    <dbReference type="NCBI Taxonomy" id="93591"/>
    <lineage>
        <taxon>Eukaryota</taxon>
        <taxon>Fungi</taxon>
        <taxon>Dikarya</taxon>
        <taxon>Ascomycota</taxon>
        <taxon>Pezizomycotina</taxon>
        <taxon>Sordariomycetes</taxon>
        <taxon>Hypocreomycetidae</taxon>
        <taxon>Hypocreales</taxon>
        <taxon>Cordycipitaceae</taxon>
        <taxon>Zarea</taxon>
    </lineage>
</organism>
<evidence type="ECO:0000313" key="2">
    <source>
        <dbReference type="Proteomes" id="UP001143910"/>
    </source>
</evidence>
<keyword evidence="2" id="KW-1185">Reference proteome</keyword>
<proteinExistence type="predicted"/>